<feature type="region of interest" description="Disordered" evidence="1">
    <location>
        <begin position="44"/>
        <end position="87"/>
    </location>
</feature>
<protein>
    <submittedName>
        <fullName evidence="2">Uncharacterized protein</fullName>
    </submittedName>
</protein>
<dbReference type="Proteomes" id="UP000663829">
    <property type="component" value="Unassembled WGS sequence"/>
</dbReference>
<keyword evidence="5" id="KW-1185">Reference proteome</keyword>
<dbReference type="Proteomes" id="UP000681722">
    <property type="component" value="Unassembled WGS sequence"/>
</dbReference>
<dbReference type="AlphaFoldDB" id="A0A815IHR0"/>
<name>A0A815IHR0_9BILA</name>
<sequence length="193" mass="22955">MDFENPPEAKLQLEQRISTLVCESVSTTEMKMCQMVHVDEPLVSVLPSHGGTRQVSTRPKRLRRKPRHRREKSRLNSNRKASKRHQKTDFKYELVKTIDSQFHPTQVRRILHCLNLKYRRIVIKDNRLCIGLKNEESREEFNPSFLFTPEHYRQLNGPRQTSPHLQYSPRTLQLPDQQQHCPQRQIGSVWKRP</sequence>
<evidence type="ECO:0000313" key="3">
    <source>
        <dbReference type="EMBL" id="CAF4246753.1"/>
    </source>
</evidence>
<evidence type="ECO:0000313" key="2">
    <source>
        <dbReference type="EMBL" id="CAF1365140.1"/>
    </source>
</evidence>
<feature type="compositionally biased region" description="Basic residues" evidence="1">
    <location>
        <begin position="58"/>
        <end position="72"/>
    </location>
</feature>
<reference evidence="2" key="1">
    <citation type="submission" date="2021-02" db="EMBL/GenBank/DDBJ databases">
        <authorList>
            <person name="Nowell W R."/>
        </authorList>
    </citation>
    <scope>NUCLEOTIDE SEQUENCE</scope>
</reference>
<dbReference type="EMBL" id="CAJOBC010072304">
    <property type="protein sequence ID" value="CAF4246753.1"/>
    <property type="molecule type" value="Genomic_DNA"/>
</dbReference>
<dbReference type="EMBL" id="CAJOBA010082842">
    <property type="protein sequence ID" value="CAF4449946.1"/>
    <property type="molecule type" value="Genomic_DNA"/>
</dbReference>
<organism evidence="2 5">
    <name type="scientific">Didymodactylos carnosus</name>
    <dbReference type="NCBI Taxonomy" id="1234261"/>
    <lineage>
        <taxon>Eukaryota</taxon>
        <taxon>Metazoa</taxon>
        <taxon>Spiralia</taxon>
        <taxon>Gnathifera</taxon>
        <taxon>Rotifera</taxon>
        <taxon>Eurotatoria</taxon>
        <taxon>Bdelloidea</taxon>
        <taxon>Philodinida</taxon>
        <taxon>Philodinidae</taxon>
        <taxon>Didymodactylos</taxon>
    </lineage>
</organism>
<evidence type="ECO:0000313" key="5">
    <source>
        <dbReference type="Proteomes" id="UP000663829"/>
    </source>
</evidence>
<accession>A0A815IHR0</accession>
<gene>
    <name evidence="2" type="ORF">GPM918_LOCUS31578</name>
    <name evidence="3" type="ORF">SRO942_LOCUS32223</name>
    <name evidence="4" type="ORF">TMI583_LOCUS45778</name>
</gene>
<comment type="caution">
    <text evidence="2">The sequence shown here is derived from an EMBL/GenBank/DDBJ whole genome shotgun (WGS) entry which is preliminary data.</text>
</comment>
<dbReference type="EMBL" id="CAJNOQ010015624">
    <property type="protein sequence ID" value="CAF1365140.1"/>
    <property type="molecule type" value="Genomic_DNA"/>
</dbReference>
<proteinExistence type="predicted"/>
<dbReference type="Proteomes" id="UP000682733">
    <property type="component" value="Unassembled WGS sequence"/>
</dbReference>
<evidence type="ECO:0000313" key="4">
    <source>
        <dbReference type="EMBL" id="CAF4449946.1"/>
    </source>
</evidence>
<evidence type="ECO:0000256" key="1">
    <source>
        <dbReference type="SAM" id="MobiDB-lite"/>
    </source>
</evidence>